<evidence type="ECO:0000313" key="2">
    <source>
        <dbReference type="EMBL" id="KAK4084981.1"/>
    </source>
</evidence>
<reference evidence="2 3" key="1">
    <citation type="journal article" date="2024" name="Microbiol. Resour. Announc.">
        <title>Genome annotations for the ascomycete fungi Trichoderma harzianum, Trichoderma aggressivum, and Purpureocillium lilacinum.</title>
        <authorList>
            <person name="Beijen E.P.W."/>
            <person name="Ohm R.A."/>
        </authorList>
    </citation>
    <scope>NUCLEOTIDE SEQUENCE [LARGE SCALE GENOMIC DNA]</scope>
    <source>
        <strain evidence="2 3">CBS 150709</strain>
    </source>
</reference>
<sequence length="229" mass="24835">MCMASMTSCHSIERNTSVVLVGPSRRQRTAKKGNHSAPPPPSSRPAWGRLRFPPPSCLHSHKGRHRHGYPASLLSLSSRPGCAALFSSSTEKLPQRRDLTHASVIPAPTHPHEANPHHDLVRDWAAPTPGDAPLLVVCVCASAHEHTTGAGSGGRGSPILTWPGGINGRVLQLQLLLLKSSAWPPAVCPPLSIHARRDAQRRRPSKVRAARRERVGGPNRMLPSYDWMS</sequence>
<protein>
    <submittedName>
        <fullName evidence="2">Uncharacterized protein</fullName>
    </submittedName>
</protein>
<keyword evidence="3" id="KW-1185">Reference proteome</keyword>
<accession>A0ABR0BNS2</accession>
<name>A0ABR0BNS2_PURLI</name>
<dbReference type="EMBL" id="JAWRVI010000048">
    <property type="protein sequence ID" value="KAK4084981.1"/>
    <property type="molecule type" value="Genomic_DNA"/>
</dbReference>
<feature type="region of interest" description="Disordered" evidence="1">
    <location>
        <begin position="196"/>
        <end position="217"/>
    </location>
</feature>
<gene>
    <name evidence="2" type="ORF">Purlil1_10016</name>
</gene>
<proteinExistence type="predicted"/>
<feature type="region of interest" description="Disordered" evidence="1">
    <location>
        <begin position="26"/>
        <end position="64"/>
    </location>
</feature>
<evidence type="ECO:0000313" key="3">
    <source>
        <dbReference type="Proteomes" id="UP001287286"/>
    </source>
</evidence>
<comment type="caution">
    <text evidence="2">The sequence shown here is derived from an EMBL/GenBank/DDBJ whole genome shotgun (WGS) entry which is preliminary data.</text>
</comment>
<feature type="compositionally biased region" description="Basic residues" evidence="1">
    <location>
        <begin position="199"/>
        <end position="209"/>
    </location>
</feature>
<dbReference type="Proteomes" id="UP001287286">
    <property type="component" value="Unassembled WGS sequence"/>
</dbReference>
<organism evidence="2 3">
    <name type="scientific">Purpureocillium lilacinum</name>
    <name type="common">Paecilomyces lilacinus</name>
    <dbReference type="NCBI Taxonomy" id="33203"/>
    <lineage>
        <taxon>Eukaryota</taxon>
        <taxon>Fungi</taxon>
        <taxon>Dikarya</taxon>
        <taxon>Ascomycota</taxon>
        <taxon>Pezizomycotina</taxon>
        <taxon>Sordariomycetes</taxon>
        <taxon>Hypocreomycetidae</taxon>
        <taxon>Hypocreales</taxon>
        <taxon>Ophiocordycipitaceae</taxon>
        <taxon>Purpureocillium</taxon>
    </lineage>
</organism>
<evidence type="ECO:0000256" key="1">
    <source>
        <dbReference type="SAM" id="MobiDB-lite"/>
    </source>
</evidence>